<dbReference type="STRING" id="1914963.AWW67_06265"/>
<dbReference type="PANTHER" id="PTHR38471">
    <property type="entry name" value="FOUR HELIX BUNDLE PROTEIN"/>
    <property type="match status" value="1"/>
</dbReference>
<reference evidence="1 2" key="1">
    <citation type="submission" date="2016-01" db="EMBL/GenBank/DDBJ databases">
        <title>Genome sequencing of Roseivirga seohaensis SW-152.</title>
        <authorList>
            <person name="Selvaratnam C."/>
            <person name="Thevarajoo S."/>
            <person name="Goh K.M."/>
            <person name="Ee R."/>
            <person name="Chan K.-G."/>
            <person name="Chong C.S."/>
        </authorList>
    </citation>
    <scope>NUCLEOTIDE SEQUENCE [LARGE SCALE GENOMIC DNA]</scope>
    <source>
        <strain evidence="1 2">SW-152</strain>
    </source>
</reference>
<dbReference type="EMBL" id="LRPB01000034">
    <property type="protein sequence ID" value="KYG83026.1"/>
    <property type="molecule type" value="Genomic_DNA"/>
</dbReference>
<proteinExistence type="predicted"/>
<dbReference type="RefSeq" id="WP_062301712.1">
    <property type="nucleotide sequence ID" value="NZ_LRPB01000034.1"/>
</dbReference>
<dbReference type="AlphaFoldDB" id="A0A150XWE9"/>
<sequence length="127" mass="14176">MTEQIKKRTKQIGLEVIHLIDELPNKPSGWAIAKQIVRSSTSVGANYRAACRAKSTADFINKLKIVEEEADETIYWLEILEEGGLVEARRIEALKKEVNEILSIVVASIKTSRSKVNQNSTVVNPQS</sequence>
<dbReference type="PIRSF" id="PIRSF035652">
    <property type="entry name" value="CHP02436"/>
    <property type="match status" value="1"/>
</dbReference>
<dbReference type="SUPFAM" id="SSF158446">
    <property type="entry name" value="IVS-encoded protein-like"/>
    <property type="match status" value="1"/>
</dbReference>
<dbReference type="InterPro" id="IPR036583">
    <property type="entry name" value="23S_rRNA_IVS_sf"/>
</dbReference>
<protein>
    <submittedName>
        <fullName evidence="1">Four helix bundle protein</fullName>
    </submittedName>
</protein>
<evidence type="ECO:0000313" key="1">
    <source>
        <dbReference type="EMBL" id="KYG83026.1"/>
    </source>
</evidence>
<dbReference type="InterPro" id="IPR012657">
    <property type="entry name" value="23S_rRNA-intervening_sequence"/>
</dbReference>
<dbReference type="NCBIfam" id="TIGR02436">
    <property type="entry name" value="four helix bundle protein"/>
    <property type="match status" value="1"/>
</dbReference>
<dbReference type="Proteomes" id="UP000075663">
    <property type="component" value="Unassembled WGS sequence"/>
</dbReference>
<dbReference type="Gene3D" id="1.20.1440.60">
    <property type="entry name" value="23S rRNA-intervening sequence"/>
    <property type="match status" value="1"/>
</dbReference>
<comment type="caution">
    <text evidence="1">The sequence shown here is derived from an EMBL/GenBank/DDBJ whole genome shotgun (WGS) entry which is preliminary data.</text>
</comment>
<organism evidence="1 2">
    <name type="scientific">Roseivirga seohaensis</name>
    <dbReference type="NCBI Taxonomy" id="1914963"/>
    <lineage>
        <taxon>Bacteria</taxon>
        <taxon>Pseudomonadati</taxon>
        <taxon>Bacteroidota</taxon>
        <taxon>Cytophagia</taxon>
        <taxon>Cytophagales</taxon>
        <taxon>Roseivirgaceae</taxon>
        <taxon>Roseivirga</taxon>
    </lineage>
</organism>
<accession>A0A150XWE9</accession>
<gene>
    <name evidence="1" type="ORF">AWW67_06265</name>
</gene>
<evidence type="ECO:0000313" key="2">
    <source>
        <dbReference type="Proteomes" id="UP000075663"/>
    </source>
</evidence>
<name>A0A150XWE9_9BACT</name>
<dbReference type="PANTHER" id="PTHR38471:SF2">
    <property type="entry name" value="FOUR HELIX BUNDLE PROTEIN"/>
    <property type="match status" value="1"/>
</dbReference>
<dbReference type="Pfam" id="PF05635">
    <property type="entry name" value="23S_rRNA_IVP"/>
    <property type="match status" value="1"/>
</dbReference>